<reference evidence="2 3" key="1">
    <citation type="submission" date="2023-01" db="EMBL/GenBank/DDBJ databases">
        <title>Analysis of 21 Apiospora genomes using comparative genomics revels a genus with tremendous synthesis potential of carbohydrate active enzymes and secondary metabolites.</title>
        <authorList>
            <person name="Sorensen T."/>
        </authorList>
    </citation>
    <scope>NUCLEOTIDE SEQUENCE [LARGE SCALE GENOMIC DNA]</scope>
    <source>
        <strain evidence="2 3">CBS 83171</strain>
    </source>
</reference>
<keyword evidence="3" id="KW-1185">Reference proteome</keyword>
<dbReference type="EMBL" id="JAQQWM010000003">
    <property type="protein sequence ID" value="KAK8072098.1"/>
    <property type="molecule type" value="Genomic_DNA"/>
</dbReference>
<evidence type="ECO:0000313" key="2">
    <source>
        <dbReference type="EMBL" id="KAK8072098.1"/>
    </source>
</evidence>
<feature type="region of interest" description="Disordered" evidence="1">
    <location>
        <begin position="91"/>
        <end position="112"/>
    </location>
</feature>
<evidence type="ECO:0000256" key="1">
    <source>
        <dbReference type="SAM" id="MobiDB-lite"/>
    </source>
</evidence>
<accession>A0ABR1VLL2</accession>
<dbReference type="Proteomes" id="UP001446871">
    <property type="component" value="Unassembled WGS sequence"/>
</dbReference>
<comment type="caution">
    <text evidence="2">The sequence shown here is derived from an EMBL/GenBank/DDBJ whole genome shotgun (WGS) entry which is preliminary data.</text>
</comment>
<sequence length="367" mass="41246">MSSPSFSGINGCYATGQSHQNNLFIQHADVRDVNIQVFLGKSMGEDFPDAKLRLSDPEAAYALFLSFYPGPTQPRLASRQVNDVPTTNGVHTNNVDHDHPRNPAVSQSSNGVPHDKSLLGSSWYDADLPLCVKRYLSPGSNRRVLDVLSQKERRKVNNWRNEHECGILFVRRSDFGESRSDWTTDLTLEIMTGIAVENQATQKYRPFVAHFCKQNADKKDWASGVTAVQDYISQILRNIQAETGSISGEHEHPNGRPQDILDDSTDRWECFKQCVIKTDAETIFVFLDNINCMFGKMNEGDFANFIDCLEKLRQESKSLKTKLKVMVTCSKKSPAIEKYLSGQEVIALTLEQPPVLRLQGGTSQQRS</sequence>
<name>A0ABR1VLL2_9PEZI</name>
<gene>
    <name evidence="2" type="ORF">PG996_005446</name>
</gene>
<protein>
    <submittedName>
        <fullName evidence="2">Uncharacterized protein</fullName>
    </submittedName>
</protein>
<organism evidence="2 3">
    <name type="scientific">Apiospora saccharicola</name>
    <dbReference type="NCBI Taxonomy" id="335842"/>
    <lineage>
        <taxon>Eukaryota</taxon>
        <taxon>Fungi</taxon>
        <taxon>Dikarya</taxon>
        <taxon>Ascomycota</taxon>
        <taxon>Pezizomycotina</taxon>
        <taxon>Sordariomycetes</taxon>
        <taxon>Xylariomycetidae</taxon>
        <taxon>Amphisphaeriales</taxon>
        <taxon>Apiosporaceae</taxon>
        <taxon>Apiospora</taxon>
    </lineage>
</organism>
<evidence type="ECO:0000313" key="3">
    <source>
        <dbReference type="Proteomes" id="UP001446871"/>
    </source>
</evidence>
<proteinExistence type="predicted"/>